<evidence type="ECO:0000313" key="2">
    <source>
        <dbReference type="EMBL" id="KAJ8068567.1"/>
    </source>
</evidence>
<accession>A0A9X0DNW2</accession>
<protein>
    <submittedName>
        <fullName evidence="2">Uncharacterized protein</fullName>
    </submittedName>
</protein>
<organism evidence="2 3">
    <name type="scientific">Sclerotinia nivalis</name>
    <dbReference type="NCBI Taxonomy" id="352851"/>
    <lineage>
        <taxon>Eukaryota</taxon>
        <taxon>Fungi</taxon>
        <taxon>Dikarya</taxon>
        <taxon>Ascomycota</taxon>
        <taxon>Pezizomycotina</taxon>
        <taxon>Leotiomycetes</taxon>
        <taxon>Helotiales</taxon>
        <taxon>Sclerotiniaceae</taxon>
        <taxon>Sclerotinia</taxon>
    </lineage>
</organism>
<feature type="transmembrane region" description="Helical" evidence="1">
    <location>
        <begin position="29"/>
        <end position="51"/>
    </location>
</feature>
<keyword evidence="1" id="KW-0812">Transmembrane</keyword>
<proteinExistence type="predicted"/>
<gene>
    <name evidence="2" type="ORF">OCU04_002281</name>
</gene>
<evidence type="ECO:0000256" key="1">
    <source>
        <dbReference type="SAM" id="Phobius"/>
    </source>
</evidence>
<keyword evidence="1" id="KW-0472">Membrane</keyword>
<dbReference type="AlphaFoldDB" id="A0A9X0DNW2"/>
<keyword evidence="3" id="KW-1185">Reference proteome</keyword>
<evidence type="ECO:0000313" key="3">
    <source>
        <dbReference type="Proteomes" id="UP001152300"/>
    </source>
</evidence>
<sequence>MTLAIVGIDHILLGTQELLLAIPHLIRPILLTFTLSFAVCIFMCGVAYVFIAVKLSLSMMANDSDGLCSKWMKKVVASDEFIGIGVLGYVVFVAFVVGRGLDLVLGICW</sequence>
<reference evidence="2" key="1">
    <citation type="submission" date="2022-11" db="EMBL/GenBank/DDBJ databases">
        <title>Genome Resource of Sclerotinia nivalis Strain SnTB1, a Plant Pathogen Isolated from American Ginseng.</title>
        <authorList>
            <person name="Fan S."/>
        </authorList>
    </citation>
    <scope>NUCLEOTIDE SEQUENCE</scope>
    <source>
        <strain evidence="2">SnTB1</strain>
    </source>
</reference>
<dbReference type="EMBL" id="JAPEIS010000002">
    <property type="protein sequence ID" value="KAJ8068567.1"/>
    <property type="molecule type" value="Genomic_DNA"/>
</dbReference>
<keyword evidence="1" id="KW-1133">Transmembrane helix</keyword>
<feature type="transmembrane region" description="Helical" evidence="1">
    <location>
        <begin position="81"/>
        <end position="101"/>
    </location>
</feature>
<comment type="caution">
    <text evidence="2">The sequence shown here is derived from an EMBL/GenBank/DDBJ whole genome shotgun (WGS) entry which is preliminary data.</text>
</comment>
<dbReference type="OrthoDB" id="3505807at2759"/>
<dbReference type="Proteomes" id="UP001152300">
    <property type="component" value="Unassembled WGS sequence"/>
</dbReference>
<name>A0A9X0DNW2_9HELO</name>